<organism evidence="1 2">
    <name type="scientific">Portunus trituberculatus</name>
    <name type="common">Swimming crab</name>
    <name type="synonym">Neptunus trituberculatus</name>
    <dbReference type="NCBI Taxonomy" id="210409"/>
    <lineage>
        <taxon>Eukaryota</taxon>
        <taxon>Metazoa</taxon>
        <taxon>Ecdysozoa</taxon>
        <taxon>Arthropoda</taxon>
        <taxon>Crustacea</taxon>
        <taxon>Multicrustacea</taxon>
        <taxon>Malacostraca</taxon>
        <taxon>Eumalacostraca</taxon>
        <taxon>Eucarida</taxon>
        <taxon>Decapoda</taxon>
        <taxon>Pleocyemata</taxon>
        <taxon>Brachyura</taxon>
        <taxon>Eubrachyura</taxon>
        <taxon>Portunoidea</taxon>
        <taxon>Portunidae</taxon>
        <taxon>Portuninae</taxon>
        <taxon>Portunus</taxon>
    </lineage>
</organism>
<comment type="caution">
    <text evidence="1">The sequence shown here is derived from an EMBL/GenBank/DDBJ whole genome shotgun (WGS) entry which is preliminary data.</text>
</comment>
<name>A0A5B7EBV5_PORTR</name>
<proteinExistence type="predicted"/>
<dbReference type="Proteomes" id="UP000324222">
    <property type="component" value="Unassembled WGS sequence"/>
</dbReference>
<evidence type="ECO:0000313" key="2">
    <source>
        <dbReference type="Proteomes" id="UP000324222"/>
    </source>
</evidence>
<accession>A0A5B7EBV5</accession>
<dbReference type="AlphaFoldDB" id="A0A5B7EBV5"/>
<keyword evidence="2" id="KW-1185">Reference proteome</keyword>
<protein>
    <submittedName>
        <fullName evidence="1">Uncharacterized protein</fullName>
    </submittedName>
</protein>
<reference evidence="1 2" key="1">
    <citation type="submission" date="2019-05" db="EMBL/GenBank/DDBJ databases">
        <title>Another draft genome of Portunus trituberculatus and its Hox gene families provides insights of decapod evolution.</title>
        <authorList>
            <person name="Jeong J.-H."/>
            <person name="Song I."/>
            <person name="Kim S."/>
            <person name="Choi T."/>
            <person name="Kim D."/>
            <person name="Ryu S."/>
            <person name="Kim W."/>
        </authorList>
    </citation>
    <scope>NUCLEOTIDE SEQUENCE [LARGE SCALE GENOMIC DNA]</scope>
    <source>
        <tissue evidence="1">Muscle</tissue>
    </source>
</reference>
<sequence>MDIRRKLMGDPLEVIVLNITELGIDARDEREEHMLPSLSYIELSLLAALAMTPPYLAAGVGGREEEAWSKDVLQVDMRC</sequence>
<evidence type="ECO:0000313" key="1">
    <source>
        <dbReference type="EMBL" id="MPC30443.1"/>
    </source>
</evidence>
<gene>
    <name evidence="1" type="ORF">E2C01_023708</name>
</gene>
<dbReference type="EMBL" id="VSRR010002256">
    <property type="protein sequence ID" value="MPC30443.1"/>
    <property type="molecule type" value="Genomic_DNA"/>
</dbReference>